<evidence type="ECO:0000256" key="6">
    <source>
        <dbReference type="ARBA" id="ARBA00023136"/>
    </source>
</evidence>
<evidence type="ECO:0000256" key="7">
    <source>
        <dbReference type="SAM" id="Phobius"/>
    </source>
</evidence>
<keyword evidence="2" id="KW-0813">Transport</keyword>
<keyword evidence="5 7" id="KW-1133">Transmembrane helix</keyword>
<dbReference type="Pfam" id="PF19300">
    <property type="entry name" value="BPD_transp_1_N"/>
    <property type="match status" value="1"/>
</dbReference>
<sequence length="323" mass="35503">MNIRKVMKFPGVSRTLSVLTTLFGISVFVFLVLRVIPGDSITGAFGIETGALTPQQIAELRVYYGIDKSLFMQYISWMQSFLSGKFGFAYSTGVSVATLTKSSLPVTIELAIIGTVLGVILGIAIGMFSAKKPGSTRDFAGQLFGLLALAIPGFVLSTAIVTIMANKFHYFPNGYEYMTPWENPWMNFQQMMFPGLVLGIAVAAPVMRTTRSALLETVDKDFVRTAHGKGVPNNKVQFRHVLRNSLIPIVTMTGIQFGYLLGGAVIVEKIFALPGMGRQILDAIMKREYATVQSSIMIFAIMFVLINVATDIIYRKIDPRIVK</sequence>
<dbReference type="EMBL" id="CAFBRV010000018">
    <property type="protein sequence ID" value="CAB5107496.1"/>
    <property type="molecule type" value="Genomic_DNA"/>
</dbReference>
<dbReference type="Pfam" id="PF00528">
    <property type="entry name" value="BPD_transp_1"/>
    <property type="match status" value="1"/>
</dbReference>
<feature type="transmembrane region" description="Helical" evidence="7">
    <location>
        <begin position="295"/>
        <end position="314"/>
    </location>
</feature>
<evidence type="ECO:0000256" key="3">
    <source>
        <dbReference type="ARBA" id="ARBA00022475"/>
    </source>
</evidence>
<evidence type="ECO:0000256" key="4">
    <source>
        <dbReference type="ARBA" id="ARBA00022692"/>
    </source>
</evidence>
<dbReference type="GO" id="GO:0005886">
    <property type="term" value="C:plasma membrane"/>
    <property type="evidence" value="ECO:0007669"/>
    <property type="project" value="UniProtKB-SubCell"/>
</dbReference>
<evidence type="ECO:0000259" key="8">
    <source>
        <dbReference type="PROSITE" id="PS50928"/>
    </source>
</evidence>
<comment type="subcellular location">
    <subcellularLocation>
        <location evidence="1">Cell membrane</location>
        <topology evidence="1">Multi-pass membrane protein</topology>
    </subcellularLocation>
</comment>
<evidence type="ECO:0000256" key="2">
    <source>
        <dbReference type="ARBA" id="ARBA00022448"/>
    </source>
</evidence>
<dbReference type="PANTHER" id="PTHR43163">
    <property type="entry name" value="DIPEPTIDE TRANSPORT SYSTEM PERMEASE PROTEIN DPPB-RELATED"/>
    <property type="match status" value="1"/>
</dbReference>
<dbReference type="PANTHER" id="PTHR43163:SF6">
    <property type="entry name" value="DIPEPTIDE TRANSPORT SYSTEM PERMEASE PROTEIN DPPB-RELATED"/>
    <property type="match status" value="1"/>
</dbReference>
<dbReference type="CDD" id="cd06261">
    <property type="entry name" value="TM_PBP2"/>
    <property type="match status" value="1"/>
</dbReference>
<feature type="transmembrane region" description="Helical" evidence="7">
    <location>
        <begin position="12"/>
        <end position="36"/>
    </location>
</feature>
<protein>
    <submittedName>
        <fullName evidence="9">Unannotated protein</fullName>
    </submittedName>
</protein>
<organism evidence="9">
    <name type="scientific">freshwater metagenome</name>
    <dbReference type="NCBI Taxonomy" id="449393"/>
    <lineage>
        <taxon>unclassified sequences</taxon>
        <taxon>metagenomes</taxon>
        <taxon>ecological metagenomes</taxon>
    </lineage>
</organism>
<dbReference type="AlphaFoldDB" id="A0A6J7VSP6"/>
<reference evidence="9" key="1">
    <citation type="submission" date="2020-05" db="EMBL/GenBank/DDBJ databases">
        <authorList>
            <person name="Chiriac C."/>
            <person name="Salcher M."/>
            <person name="Ghai R."/>
            <person name="Kavagutti S V."/>
        </authorList>
    </citation>
    <scope>NUCLEOTIDE SEQUENCE</scope>
</reference>
<feature type="transmembrane region" description="Helical" evidence="7">
    <location>
        <begin position="185"/>
        <end position="206"/>
    </location>
</feature>
<feature type="transmembrane region" description="Helical" evidence="7">
    <location>
        <begin position="245"/>
        <end position="267"/>
    </location>
</feature>
<gene>
    <name evidence="9" type="ORF">UFOPK4410_00338</name>
</gene>
<dbReference type="InterPro" id="IPR045621">
    <property type="entry name" value="BPD_transp_1_N"/>
</dbReference>
<keyword evidence="6 7" id="KW-0472">Membrane</keyword>
<dbReference type="Gene3D" id="1.10.3720.10">
    <property type="entry name" value="MetI-like"/>
    <property type="match status" value="1"/>
</dbReference>
<keyword evidence="3" id="KW-1003">Cell membrane</keyword>
<feature type="domain" description="ABC transmembrane type-1" evidence="8">
    <location>
        <begin position="104"/>
        <end position="314"/>
    </location>
</feature>
<dbReference type="PROSITE" id="PS50928">
    <property type="entry name" value="ABC_TM1"/>
    <property type="match status" value="1"/>
</dbReference>
<name>A0A6J7VSP6_9ZZZZ</name>
<evidence type="ECO:0000256" key="1">
    <source>
        <dbReference type="ARBA" id="ARBA00004651"/>
    </source>
</evidence>
<dbReference type="InterPro" id="IPR035906">
    <property type="entry name" value="MetI-like_sf"/>
</dbReference>
<accession>A0A6J7VSP6</accession>
<dbReference type="GO" id="GO:0055085">
    <property type="term" value="P:transmembrane transport"/>
    <property type="evidence" value="ECO:0007669"/>
    <property type="project" value="InterPro"/>
</dbReference>
<dbReference type="SUPFAM" id="SSF161098">
    <property type="entry name" value="MetI-like"/>
    <property type="match status" value="1"/>
</dbReference>
<feature type="transmembrane region" description="Helical" evidence="7">
    <location>
        <begin position="110"/>
        <end position="130"/>
    </location>
</feature>
<feature type="transmembrane region" description="Helical" evidence="7">
    <location>
        <begin position="142"/>
        <end position="165"/>
    </location>
</feature>
<evidence type="ECO:0000313" key="9">
    <source>
        <dbReference type="EMBL" id="CAB5107496.1"/>
    </source>
</evidence>
<dbReference type="InterPro" id="IPR000515">
    <property type="entry name" value="MetI-like"/>
</dbReference>
<evidence type="ECO:0000256" key="5">
    <source>
        <dbReference type="ARBA" id="ARBA00022989"/>
    </source>
</evidence>
<keyword evidence="4 7" id="KW-0812">Transmembrane</keyword>
<proteinExistence type="predicted"/>